<evidence type="ECO:0000259" key="2">
    <source>
        <dbReference type="Pfam" id="PF13456"/>
    </source>
</evidence>
<keyword evidence="4" id="KW-1185">Reference proteome</keyword>
<reference evidence="3 4" key="1">
    <citation type="submission" date="2024-04" db="EMBL/GenBank/DDBJ databases">
        <authorList>
            <person name="Fracassetti M."/>
        </authorList>
    </citation>
    <scope>NUCLEOTIDE SEQUENCE [LARGE SCALE GENOMIC DNA]</scope>
</reference>
<dbReference type="InterPro" id="IPR052929">
    <property type="entry name" value="RNase_H-like_EbsB-rel"/>
</dbReference>
<dbReference type="InterPro" id="IPR012337">
    <property type="entry name" value="RNaseH-like_sf"/>
</dbReference>
<dbReference type="PANTHER" id="PTHR47074">
    <property type="entry name" value="BNAC02G40300D PROTEIN"/>
    <property type="match status" value="1"/>
</dbReference>
<organism evidence="3 4">
    <name type="scientific">Linum trigynum</name>
    <dbReference type="NCBI Taxonomy" id="586398"/>
    <lineage>
        <taxon>Eukaryota</taxon>
        <taxon>Viridiplantae</taxon>
        <taxon>Streptophyta</taxon>
        <taxon>Embryophyta</taxon>
        <taxon>Tracheophyta</taxon>
        <taxon>Spermatophyta</taxon>
        <taxon>Magnoliopsida</taxon>
        <taxon>eudicotyledons</taxon>
        <taxon>Gunneridae</taxon>
        <taxon>Pentapetalae</taxon>
        <taxon>rosids</taxon>
        <taxon>fabids</taxon>
        <taxon>Malpighiales</taxon>
        <taxon>Linaceae</taxon>
        <taxon>Linum</taxon>
    </lineage>
</organism>
<dbReference type="PANTHER" id="PTHR47074:SF11">
    <property type="entry name" value="REVERSE TRANSCRIPTASE-LIKE PROTEIN"/>
    <property type="match status" value="1"/>
</dbReference>
<dbReference type="AlphaFoldDB" id="A0AAV2EX01"/>
<dbReference type="EMBL" id="OZ034818">
    <property type="protein sequence ID" value="CAL1390496.1"/>
    <property type="molecule type" value="Genomic_DNA"/>
</dbReference>
<evidence type="ECO:0000256" key="1">
    <source>
        <dbReference type="SAM" id="MobiDB-lite"/>
    </source>
</evidence>
<dbReference type="GO" id="GO:0003676">
    <property type="term" value="F:nucleic acid binding"/>
    <property type="evidence" value="ECO:0007669"/>
    <property type="project" value="InterPro"/>
</dbReference>
<feature type="region of interest" description="Disordered" evidence="1">
    <location>
        <begin position="74"/>
        <end position="103"/>
    </location>
</feature>
<dbReference type="InterPro" id="IPR044730">
    <property type="entry name" value="RNase_H-like_dom_plant"/>
</dbReference>
<accession>A0AAV2EX01</accession>
<dbReference type="SUPFAM" id="SSF53098">
    <property type="entry name" value="Ribonuclease H-like"/>
    <property type="match status" value="1"/>
</dbReference>
<name>A0AAV2EX01_9ROSI</name>
<dbReference type="Proteomes" id="UP001497516">
    <property type="component" value="Chromosome 5"/>
</dbReference>
<dbReference type="InterPro" id="IPR036397">
    <property type="entry name" value="RNaseH_sf"/>
</dbReference>
<evidence type="ECO:0000313" key="4">
    <source>
        <dbReference type="Proteomes" id="UP001497516"/>
    </source>
</evidence>
<sequence>MSTPPPLTNPLDWLFQVQKGAPEQSTHFIIYLLWTIWLARNEKVFDNVTPWPPRSCSNATRDQKQWTECPKVPLQQRLHSDQRNHTQNNPDPPPSNPSYEIHCDGSFSNESQEAAYGYVILNNHGQVCDGAAGPVTCSSPIEAEAMAIQEAIFAAKRLNATVHVKSDCLSLVNAMARTPEFWPWACAARLSVVTAILDSEPRIKVEFFSRKNNFRADWIARSFNQGSLPEDWITVLNLLDPFFSNVS</sequence>
<dbReference type="Pfam" id="PF13456">
    <property type="entry name" value="RVT_3"/>
    <property type="match status" value="1"/>
</dbReference>
<evidence type="ECO:0000313" key="3">
    <source>
        <dbReference type="EMBL" id="CAL1390496.1"/>
    </source>
</evidence>
<proteinExistence type="predicted"/>
<protein>
    <recommendedName>
        <fullName evidence="2">RNase H type-1 domain-containing protein</fullName>
    </recommendedName>
</protein>
<dbReference type="Gene3D" id="3.30.420.10">
    <property type="entry name" value="Ribonuclease H-like superfamily/Ribonuclease H"/>
    <property type="match status" value="1"/>
</dbReference>
<dbReference type="InterPro" id="IPR002156">
    <property type="entry name" value="RNaseH_domain"/>
</dbReference>
<dbReference type="GO" id="GO:0004523">
    <property type="term" value="F:RNA-DNA hybrid ribonuclease activity"/>
    <property type="evidence" value="ECO:0007669"/>
    <property type="project" value="InterPro"/>
</dbReference>
<feature type="domain" description="RNase H type-1" evidence="2">
    <location>
        <begin position="103"/>
        <end position="221"/>
    </location>
</feature>
<gene>
    <name evidence="3" type="ORF">LTRI10_LOCUS31277</name>
</gene>
<dbReference type="CDD" id="cd06222">
    <property type="entry name" value="RNase_H_like"/>
    <property type="match status" value="1"/>
</dbReference>